<gene>
    <name evidence="3" type="ORF">B0H17DRAFT_1007127</name>
</gene>
<evidence type="ECO:0000313" key="4">
    <source>
        <dbReference type="Proteomes" id="UP001221757"/>
    </source>
</evidence>
<dbReference type="Proteomes" id="UP001221757">
    <property type="component" value="Unassembled WGS sequence"/>
</dbReference>
<dbReference type="AlphaFoldDB" id="A0AAD7DRM1"/>
<keyword evidence="1" id="KW-0812">Transmembrane</keyword>
<dbReference type="InterPro" id="IPR011990">
    <property type="entry name" value="TPR-like_helical_dom_sf"/>
</dbReference>
<protein>
    <submittedName>
        <fullName evidence="3">CHAT domain-containing protein</fullName>
    </submittedName>
</protein>
<dbReference type="InterPro" id="IPR024983">
    <property type="entry name" value="CHAT_dom"/>
</dbReference>
<organism evidence="3 4">
    <name type="scientific">Mycena rosella</name>
    <name type="common">Pink bonnet</name>
    <name type="synonym">Agaricus rosellus</name>
    <dbReference type="NCBI Taxonomy" id="1033263"/>
    <lineage>
        <taxon>Eukaryota</taxon>
        <taxon>Fungi</taxon>
        <taxon>Dikarya</taxon>
        <taxon>Basidiomycota</taxon>
        <taxon>Agaricomycotina</taxon>
        <taxon>Agaricomycetes</taxon>
        <taxon>Agaricomycetidae</taxon>
        <taxon>Agaricales</taxon>
        <taxon>Marasmiineae</taxon>
        <taxon>Mycenaceae</taxon>
        <taxon>Mycena</taxon>
    </lineage>
</organism>
<evidence type="ECO:0000259" key="2">
    <source>
        <dbReference type="Pfam" id="PF12770"/>
    </source>
</evidence>
<dbReference type="Pfam" id="PF13374">
    <property type="entry name" value="TPR_10"/>
    <property type="match status" value="1"/>
</dbReference>
<dbReference type="SUPFAM" id="SSF48452">
    <property type="entry name" value="TPR-like"/>
    <property type="match status" value="2"/>
</dbReference>
<feature type="transmembrane region" description="Helical" evidence="1">
    <location>
        <begin position="1132"/>
        <end position="1158"/>
    </location>
</feature>
<dbReference type="PANTHER" id="PTHR19959">
    <property type="entry name" value="KINESIN LIGHT CHAIN"/>
    <property type="match status" value="1"/>
</dbReference>
<dbReference type="PANTHER" id="PTHR19959:SF119">
    <property type="entry name" value="FUNGAL LIPASE-LIKE DOMAIN-CONTAINING PROTEIN"/>
    <property type="match status" value="1"/>
</dbReference>
<reference evidence="3" key="1">
    <citation type="submission" date="2023-03" db="EMBL/GenBank/DDBJ databases">
        <title>Massive genome expansion in bonnet fungi (Mycena s.s.) driven by repeated elements and novel gene families across ecological guilds.</title>
        <authorList>
            <consortium name="Lawrence Berkeley National Laboratory"/>
            <person name="Harder C.B."/>
            <person name="Miyauchi S."/>
            <person name="Viragh M."/>
            <person name="Kuo A."/>
            <person name="Thoen E."/>
            <person name="Andreopoulos B."/>
            <person name="Lu D."/>
            <person name="Skrede I."/>
            <person name="Drula E."/>
            <person name="Henrissat B."/>
            <person name="Morin E."/>
            <person name="Kohler A."/>
            <person name="Barry K."/>
            <person name="LaButti K."/>
            <person name="Morin E."/>
            <person name="Salamov A."/>
            <person name="Lipzen A."/>
            <person name="Mereny Z."/>
            <person name="Hegedus B."/>
            <person name="Baldrian P."/>
            <person name="Stursova M."/>
            <person name="Weitz H."/>
            <person name="Taylor A."/>
            <person name="Grigoriev I.V."/>
            <person name="Nagy L.G."/>
            <person name="Martin F."/>
            <person name="Kauserud H."/>
        </authorList>
    </citation>
    <scope>NUCLEOTIDE SEQUENCE</scope>
    <source>
        <strain evidence="3">CBHHK067</strain>
    </source>
</reference>
<keyword evidence="4" id="KW-1185">Reference proteome</keyword>
<keyword evidence="1" id="KW-0472">Membrane</keyword>
<name>A0AAD7DRM1_MYCRO</name>
<dbReference type="EMBL" id="JARKIE010000030">
    <property type="protein sequence ID" value="KAJ7697410.1"/>
    <property type="molecule type" value="Genomic_DNA"/>
</dbReference>
<comment type="caution">
    <text evidence="3">The sequence shown here is derived from an EMBL/GenBank/DDBJ whole genome shotgun (WGS) entry which is preliminary data.</text>
</comment>
<evidence type="ECO:0000313" key="3">
    <source>
        <dbReference type="EMBL" id="KAJ7697410.1"/>
    </source>
</evidence>
<accession>A0AAD7DRM1</accession>
<proteinExistence type="predicted"/>
<dbReference type="Gene3D" id="1.25.40.10">
    <property type="entry name" value="Tetratricopeptide repeat domain"/>
    <property type="match status" value="4"/>
</dbReference>
<dbReference type="SUPFAM" id="SSF81901">
    <property type="entry name" value="HCP-like"/>
    <property type="match status" value="1"/>
</dbReference>
<evidence type="ECO:0000256" key="1">
    <source>
        <dbReference type="SAM" id="Phobius"/>
    </source>
</evidence>
<dbReference type="Pfam" id="PF12770">
    <property type="entry name" value="CHAT"/>
    <property type="match status" value="1"/>
</dbReference>
<sequence>MPSREPVQQLDTLPDDGLATSLRNRALDILARGDHDEIGEAIESLREVVAWRVAPHPQRAESLDDLANALETRFEQQGKPDDIEEVIALRREALALRPAPHPDRGVSLSKLGAALRTRFIKCGGPRNIDEAIAVHREALALRNAPHSERIESLRLLGDALRSRGEQDNIDEAIALHTEAVALCPVSHPSRALCVSAHGLVILERAEETEDPDDIKQAITLLREALALRPAPHADRATTLSNLARAIRLRFERRGDLEDINEAIALHRDALSFRSAPHPSRGVSLTNLAVALEMRFRMLGDPTDLDEAMEMHREAVSTHAGRYPSRSVALSNLGGALLTRFSVRGDPDDINESVAVHREALKLLSPSHPYHRGSLSDLATALWTRIEVQGDPGDMDEAIALYRRGLALCPAPHPDRSMLLNNLASALHTRSEERGDPRDLDEAIVFHREALELRLDGDHHRGQSLNNLANALWTRFEDQGNADDIDETVRLHREVLLLLPAGQPGRDVSLTNLANAMSLQEPTHSVQERQPGDIDEVISLHRETLVLRASPHPRYSDSLNDLATALVDRFEKRRNQSDFDEAVNLFKQSLALCTPPNPKRDISLHGLSRALLARVDAGLPGSVDEAFVLRRQAATYESSTPLRKFSSAVVWAQLAQEHNHRTCLEAYQLAVDLLPQIAALNLDLKSRQQRLTRGAISSLAVNSATAALTLNQRDLAVEFFEASRSVFWSQALQLRPSLDHLVGGYPELLTKLRNISCQLEESAIRDNRREIDSGRESQRERISFEAEGVRCRELDEERTKMLDAVRKLPGFENFLKPKKLDALRQAAVSGPVVLLLTTNSSSSALIIQPEDVKHIELPSWTPRKFELCAELPRVLSGGNDNSVSAHFEVRSSPQTSADVMELGARLYGGREGRVKVNPDEILCRLLEEIWYSIVKPVVEALDLKKSEHPPRLWWCPTGLFTFLPIHAAGVYKEKSTDCLSDYAISSYTPTLTTLLDPPTVMHTTSSFKVTVAIEPNAPDSCSLLGTAYELDHIAKHVPVQWLMRLRSPKRSKVMEHLLNSSIMHFACHGVQDARDPLDSGLMLADGRLKISEIMRRQGGDGNERMRKGMSLAFLSACETARGDETIPDEAMHLAASLLFAGFRGIVGTMWWVFILYSVLPR</sequence>
<keyword evidence="1" id="KW-1133">Transmembrane helix</keyword>
<feature type="domain" description="CHAT" evidence="2">
    <location>
        <begin position="924"/>
        <end position="1151"/>
    </location>
</feature>